<evidence type="ECO:0000256" key="5">
    <source>
        <dbReference type="ARBA" id="ARBA00022692"/>
    </source>
</evidence>
<dbReference type="GO" id="GO:0005243">
    <property type="term" value="F:gap junction channel activity"/>
    <property type="evidence" value="ECO:0007669"/>
    <property type="project" value="TreeGrafter"/>
</dbReference>
<dbReference type="AlphaFoldDB" id="A0A183USI6"/>
<comment type="subcellular location">
    <subcellularLocation>
        <location evidence="1">Cell junction</location>
        <location evidence="1">Gap junction</location>
    </subcellularLocation>
    <subcellularLocation>
        <location evidence="2 12">Cell membrane</location>
        <topology evidence="2 12">Multi-pass membrane protein</topology>
    </subcellularLocation>
</comment>
<dbReference type="PROSITE" id="PS51013">
    <property type="entry name" value="PANNEXIN"/>
    <property type="match status" value="1"/>
</dbReference>
<dbReference type="PRINTS" id="PR01262">
    <property type="entry name" value="INNEXIN"/>
</dbReference>
<protein>
    <recommendedName>
        <fullName evidence="12">Innexin</fullName>
    </recommendedName>
</protein>
<gene>
    <name evidence="12" type="primary">inx</name>
    <name evidence="13" type="ORF">TCNE_LOCUS11456</name>
</gene>
<dbReference type="PANTHER" id="PTHR11893:SF20">
    <property type="entry name" value="INNEXIN-3"/>
    <property type="match status" value="1"/>
</dbReference>
<dbReference type="Pfam" id="PF00876">
    <property type="entry name" value="Innexin"/>
    <property type="match status" value="1"/>
</dbReference>
<evidence type="ECO:0000256" key="3">
    <source>
        <dbReference type="ARBA" id="ARBA00022448"/>
    </source>
</evidence>
<dbReference type="WBParaSite" id="TCNE_0001145601-mRNA-1">
    <property type="protein sequence ID" value="TCNE_0001145601-mRNA-1"/>
    <property type="gene ID" value="TCNE_0001145601"/>
</dbReference>
<keyword evidence="11 12" id="KW-0407">Ion channel</keyword>
<accession>A0A183USI6</accession>
<dbReference type="GO" id="GO:0005886">
    <property type="term" value="C:plasma membrane"/>
    <property type="evidence" value="ECO:0007669"/>
    <property type="project" value="UniProtKB-SubCell"/>
</dbReference>
<evidence type="ECO:0000313" key="13">
    <source>
        <dbReference type="EMBL" id="VDM42777.1"/>
    </source>
</evidence>
<dbReference type="Proteomes" id="UP000050794">
    <property type="component" value="Unassembled WGS sequence"/>
</dbReference>
<evidence type="ECO:0000256" key="7">
    <source>
        <dbReference type="ARBA" id="ARBA00022949"/>
    </source>
</evidence>
<proteinExistence type="inferred from homology"/>
<dbReference type="PANTHER" id="PTHR11893">
    <property type="entry name" value="INNEXIN"/>
    <property type="match status" value="1"/>
</dbReference>
<keyword evidence="14" id="KW-1185">Reference proteome</keyword>
<keyword evidence="8" id="KW-1133">Transmembrane helix</keyword>
<dbReference type="GO" id="GO:0034220">
    <property type="term" value="P:monoatomic ion transmembrane transport"/>
    <property type="evidence" value="ECO:0007669"/>
    <property type="project" value="UniProtKB-KW"/>
</dbReference>
<dbReference type="GO" id="GO:0005921">
    <property type="term" value="C:gap junction"/>
    <property type="evidence" value="ECO:0007669"/>
    <property type="project" value="UniProtKB-SubCell"/>
</dbReference>
<evidence type="ECO:0000256" key="8">
    <source>
        <dbReference type="ARBA" id="ARBA00022989"/>
    </source>
</evidence>
<comment type="function">
    <text evidence="12">Structural component of the gap junctions.</text>
</comment>
<keyword evidence="7" id="KW-0965">Cell junction</keyword>
<keyword evidence="6" id="KW-0303">Gap junction</keyword>
<evidence type="ECO:0000256" key="11">
    <source>
        <dbReference type="ARBA" id="ARBA00023303"/>
    </source>
</evidence>
<evidence type="ECO:0000256" key="12">
    <source>
        <dbReference type="RuleBase" id="RU010713"/>
    </source>
</evidence>
<evidence type="ECO:0000313" key="14">
    <source>
        <dbReference type="Proteomes" id="UP000050794"/>
    </source>
</evidence>
<sequence length="375" mass="43638">MLVEIPLLNRFLSLATSRRLDDFVDRLHFVRTVTLLVLCAMFVGMKQHFGQPIQCMLPAHLDRKLHDSLALGGSWTSYAQYFCFVENTYRLTYNRTVPGTQDRISIKQSSGIEVNYYQWVPYFFAIQALCFYIPSWIWHLLQQYGMLDIKAIVDEAVSIRGEIKMEQRTKKLDKVVQFIRGSFEYRDKLQQSVSCLGVLTPNRFGFFSTVAYLATKLIWLTNDIVQLIVISRFLNINDFTWALQPSKLITTVTDSSSPATLHYFPRVTFCDMERYTLGHVEVDTFQCVLMLNVINEKLFIMLWFWIVFGSETVEDRYFLACGKRNIRAFIDNVLGTDGVLMLRFVRSHAGVIVARDITVRLFRLHTATYEVVERL</sequence>
<evidence type="ECO:0000313" key="15">
    <source>
        <dbReference type="WBParaSite" id="TCNE_0001145601-mRNA-1"/>
    </source>
</evidence>
<reference evidence="13 14" key="2">
    <citation type="submission" date="2018-11" db="EMBL/GenBank/DDBJ databases">
        <authorList>
            <consortium name="Pathogen Informatics"/>
        </authorList>
    </citation>
    <scope>NUCLEOTIDE SEQUENCE [LARGE SCALE GENOMIC DNA]</scope>
</reference>
<evidence type="ECO:0000256" key="9">
    <source>
        <dbReference type="ARBA" id="ARBA00023065"/>
    </source>
</evidence>
<comment type="similarity">
    <text evidence="12">Belongs to the pannexin family.</text>
</comment>
<keyword evidence="4" id="KW-1003">Cell membrane</keyword>
<reference evidence="15" key="1">
    <citation type="submission" date="2016-06" db="UniProtKB">
        <authorList>
            <consortium name="WormBaseParasite"/>
        </authorList>
    </citation>
    <scope>IDENTIFICATION</scope>
</reference>
<name>A0A183USI6_TOXCA</name>
<evidence type="ECO:0000256" key="6">
    <source>
        <dbReference type="ARBA" id="ARBA00022868"/>
    </source>
</evidence>
<evidence type="ECO:0000256" key="2">
    <source>
        <dbReference type="ARBA" id="ARBA00004651"/>
    </source>
</evidence>
<keyword evidence="3 12" id="KW-0813">Transport</keyword>
<keyword evidence="9 12" id="KW-0406">Ion transport</keyword>
<evidence type="ECO:0000256" key="4">
    <source>
        <dbReference type="ARBA" id="ARBA00022475"/>
    </source>
</evidence>
<dbReference type="EMBL" id="UYWY01020864">
    <property type="protein sequence ID" value="VDM42777.1"/>
    <property type="molecule type" value="Genomic_DNA"/>
</dbReference>
<organism evidence="14 15">
    <name type="scientific">Toxocara canis</name>
    <name type="common">Canine roundworm</name>
    <dbReference type="NCBI Taxonomy" id="6265"/>
    <lineage>
        <taxon>Eukaryota</taxon>
        <taxon>Metazoa</taxon>
        <taxon>Ecdysozoa</taxon>
        <taxon>Nematoda</taxon>
        <taxon>Chromadorea</taxon>
        <taxon>Rhabditida</taxon>
        <taxon>Spirurina</taxon>
        <taxon>Ascaridomorpha</taxon>
        <taxon>Ascaridoidea</taxon>
        <taxon>Toxocaridae</taxon>
        <taxon>Toxocara</taxon>
    </lineage>
</organism>
<keyword evidence="10" id="KW-0472">Membrane</keyword>
<evidence type="ECO:0000256" key="1">
    <source>
        <dbReference type="ARBA" id="ARBA00004610"/>
    </source>
</evidence>
<evidence type="ECO:0000256" key="10">
    <source>
        <dbReference type="ARBA" id="ARBA00023136"/>
    </source>
</evidence>
<keyword evidence="5" id="KW-0812">Transmembrane</keyword>
<dbReference type="InterPro" id="IPR000990">
    <property type="entry name" value="Innexin"/>
</dbReference>